<dbReference type="NCBIfam" id="TIGR00060">
    <property type="entry name" value="L18_bact"/>
    <property type="match status" value="1"/>
</dbReference>
<protein>
    <recommendedName>
        <fullName evidence="6 7">Large ribosomal subunit protein uL18</fullName>
    </recommendedName>
</protein>
<dbReference type="PANTHER" id="PTHR12899:SF3">
    <property type="entry name" value="LARGE RIBOSOMAL SUBUNIT PROTEIN UL18M"/>
    <property type="match status" value="1"/>
</dbReference>
<dbReference type="CDD" id="cd00432">
    <property type="entry name" value="Ribosomal_L18_L5e"/>
    <property type="match status" value="1"/>
</dbReference>
<reference evidence="8" key="1">
    <citation type="submission" date="2022-08" db="EMBL/GenBank/DDBJ databases">
        <title>Genomic Encyclopedia of Type Strains, Phase V (KMG-V): Genome sequencing to study the core and pangenomes of soil and plant-associated prokaryotes.</title>
        <authorList>
            <person name="Whitman W."/>
        </authorList>
    </citation>
    <scope>NUCLEOTIDE SEQUENCE</scope>
    <source>
        <strain evidence="8">0</strain>
        <strain evidence="9">SP2017</strain>
    </source>
</reference>
<dbReference type="Proteomes" id="UP001155027">
    <property type="component" value="Unassembled WGS sequence"/>
</dbReference>
<comment type="function">
    <text evidence="7">This is one of the proteins that bind and probably mediate the attachment of the 5S RNA into the large ribosomal subunit, where it forms part of the central protuberance.</text>
</comment>
<dbReference type="HAMAP" id="MF_01337_B">
    <property type="entry name" value="Ribosomal_uL18_B"/>
    <property type="match status" value="1"/>
</dbReference>
<dbReference type="EMBL" id="JANUBB010000009">
    <property type="protein sequence ID" value="MCS3952460.1"/>
    <property type="molecule type" value="Genomic_DNA"/>
</dbReference>
<evidence type="ECO:0000256" key="1">
    <source>
        <dbReference type="ARBA" id="ARBA00007116"/>
    </source>
</evidence>
<comment type="caution">
    <text evidence="8">The sequence shown here is derived from an EMBL/GenBank/DDBJ whole genome shotgun (WGS) entry which is preliminary data.</text>
</comment>
<dbReference type="AlphaFoldDB" id="A0A9X2PW41"/>
<dbReference type="Pfam" id="PF00861">
    <property type="entry name" value="Ribosomal_L18p"/>
    <property type="match status" value="1"/>
</dbReference>
<dbReference type="PANTHER" id="PTHR12899">
    <property type="entry name" value="39S RIBOSOMAL PROTEIN L18, MITOCHONDRIAL"/>
    <property type="match status" value="1"/>
</dbReference>
<dbReference type="GO" id="GO:0008097">
    <property type="term" value="F:5S rRNA binding"/>
    <property type="evidence" value="ECO:0007669"/>
    <property type="project" value="TreeGrafter"/>
</dbReference>
<dbReference type="SUPFAM" id="SSF53137">
    <property type="entry name" value="Translational machinery components"/>
    <property type="match status" value="1"/>
</dbReference>
<evidence type="ECO:0000256" key="6">
    <source>
        <dbReference type="ARBA" id="ARBA00035197"/>
    </source>
</evidence>
<dbReference type="GO" id="GO:0006412">
    <property type="term" value="P:translation"/>
    <property type="evidence" value="ECO:0007669"/>
    <property type="project" value="UniProtKB-UniRule"/>
</dbReference>
<keyword evidence="5 7" id="KW-0687">Ribonucleoprotein</keyword>
<dbReference type="GO" id="GO:0003735">
    <property type="term" value="F:structural constituent of ribosome"/>
    <property type="evidence" value="ECO:0007669"/>
    <property type="project" value="InterPro"/>
</dbReference>
<keyword evidence="3 7" id="KW-0694">RNA-binding</keyword>
<dbReference type="Proteomes" id="UP001155010">
    <property type="component" value="Unassembled WGS sequence"/>
</dbReference>
<sequence length="97" mass="10548">MFGTSVRPRLSVYRSNEHIYAQLVDDMEGHTLTSASSLADDVEGETPTEESRSVGELLAERAEDAGIDKAVFDRGGYKYQGRVRALAEGARDGGLQL</sequence>
<dbReference type="Gene3D" id="3.30.420.100">
    <property type="match status" value="1"/>
</dbReference>
<dbReference type="InterPro" id="IPR057268">
    <property type="entry name" value="Ribosomal_L18"/>
</dbReference>
<keyword evidence="4 7" id="KW-0689">Ribosomal protein</keyword>
<accession>A0A9X2PW41</accession>
<dbReference type="GO" id="GO:0005737">
    <property type="term" value="C:cytoplasm"/>
    <property type="evidence" value="ECO:0007669"/>
    <property type="project" value="UniProtKB-ARBA"/>
</dbReference>
<dbReference type="InterPro" id="IPR004389">
    <property type="entry name" value="Ribosomal_uL18_bac-type"/>
</dbReference>
<evidence type="ECO:0000256" key="5">
    <source>
        <dbReference type="ARBA" id="ARBA00023274"/>
    </source>
</evidence>
<keyword evidence="2 7" id="KW-0699">rRNA-binding</keyword>
<dbReference type="EMBL" id="JANUAU010000011">
    <property type="protein sequence ID" value="MCS3678968.1"/>
    <property type="molecule type" value="Genomic_DNA"/>
</dbReference>
<evidence type="ECO:0000256" key="2">
    <source>
        <dbReference type="ARBA" id="ARBA00022730"/>
    </source>
</evidence>
<evidence type="ECO:0000256" key="3">
    <source>
        <dbReference type="ARBA" id="ARBA00022884"/>
    </source>
</evidence>
<comment type="similarity">
    <text evidence="1 7">Belongs to the universal ribosomal protein uL18 family.</text>
</comment>
<dbReference type="InterPro" id="IPR005484">
    <property type="entry name" value="Ribosomal_uL18_bac/plant/anim"/>
</dbReference>
<organism evidence="8 10">
    <name type="scientific">Salinibacter ruber</name>
    <dbReference type="NCBI Taxonomy" id="146919"/>
    <lineage>
        <taxon>Bacteria</taxon>
        <taxon>Pseudomonadati</taxon>
        <taxon>Rhodothermota</taxon>
        <taxon>Rhodothermia</taxon>
        <taxon>Rhodothermales</taxon>
        <taxon>Salinibacteraceae</taxon>
        <taxon>Salinibacter</taxon>
    </lineage>
</organism>
<gene>
    <name evidence="7" type="primary">rplR</name>
    <name evidence="8" type="ORF">GGP71_002911</name>
    <name evidence="9" type="ORF">GGP83_002427</name>
</gene>
<evidence type="ECO:0000313" key="10">
    <source>
        <dbReference type="Proteomes" id="UP001155027"/>
    </source>
</evidence>
<comment type="subunit">
    <text evidence="7">Part of the 50S ribosomal subunit; part of the 5S rRNA/L5/L18/L25 subcomplex. Contacts the 5S and 23S rRNAs.</text>
</comment>
<evidence type="ECO:0000256" key="4">
    <source>
        <dbReference type="ARBA" id="ARBA00022980"/>
    </source>
</evidence>
<evidence type="ECO:0000256" key="7">
    <source>
        <dbReference type="HAMAP-Rule" id="MF_01337"/>
    </source>
</evidence>
<proteinExistence type="inferred from homology"/>
<dbReference type="GO" id="GO:0005840">
    <property type="term" value="C:ribosome"/>
    <property type="evidence" value="ECO:0007669"/>
    <property type="project" value="UniProtKB-KW"/>
</dbReference>
<name>A0A9X2PW41_9BACT</name>
<evidence type="ECO:0000313" key="9">
    <source>
        <dbReference type="EMBL" id="MCS3952460.1"/>
    </source>
</evidence>
<dbReference type="GO" id="GO:1990904">
    <property type="term" value="C:ribonucleoprotein complex"/>
    <property type="evidence" value="ECO:0007669"/>
    <property type="project" value="UniProtKB-KW"/>
</dbReference>
<dbReference type="FunFam" id="3.30.420.100:FF:000001">
    <property type="entry name" value="50S ribosomal protein L18"/>
    <property type="match status" value="1"/>
</dbReference>
<evidence type="ECO:0000313" key="8">
    <source>
        <dbReference type="EMBL" id="MCS3678968.1"/>
    </source>
</evidence>